<dbReference type="Pfam" id="PF03009">
    <property type="entry name" value="GDPD"/>
    <property type="match status" value="1"/>
</dbReference>
<dbReference type="GO" id="GO:0006629">
    <property type="term" value="P:lipid metabolic process"/>
    <property type="evidence" value="ECO:0007669"/>
    <property type="project" value="InterPro"/>
</dbReference>
<dbReference type="PROSITE" id="PS51704">
    <property type="entry name" value="GP_PDE"/>
    <property type="match status" value="1"/>
</dbReference>
<evidence type="ECO:0000313" key="2">
    <source>
        <dbReference type="EMBL" id="ANP72690.1"/>
    </source>
</evidence>
<protein>
    <submittedName>
        <fullName evidence="2">Putative glycerophosphoryl diester phosphodiesterase</fullName>
    </submittedName>
</protein>
<feature type="domain" description="GP-PDE" evidence="1">
    <location>
        <begin position="14"/>
        <end position="247"/>
    </location>
</feature>
<dbReference type="InterPro" id="IPR017946">
    <property type="entry name" value="PLC-like_Pdiesterase_TIM-brl"/>
</dbReference>
<dbReference type="PATRIC" id="fig|670052.7.peg.1793"/>
<dbReference type="OrthoDB" id="5241788at2"/>
<accession>A0A1B1BJG7</accession>
<evidence type="ECO:0000313" key="3">
    <source>
        <dbReference type="Proteomes" id="UP000092582"/>
    </source>
</evidence>
<dbReference type="AlphaFoldDB" id="A0A1B1BJG7"/>
<reference evidence="2 3" key="1">
    <citation type="submission" date="2016-06" db="EMBL/GenBank/DDBJ databases">
        <title>Genome sequencing of Cryobacterium arcticum PAMC 27867.</title>
        <authorList>
            <person name="Lee J."/>
            <person name="Kim O.-S."/>
        </authorList>
    </citation>
    <scope>NUCLEOTIDE SEQUENCE [LARGE SCALE GENOMIC DNA]</scope>
    <source>
        <strain evidence="2 3">PAMC 27867</strain>
    </source>
</reference>
<dbReference type="InterPro" id="IPR030395">
    <property type="entry name" value="GP_PDE_dom"/>
</dbReference>
<organism evidence="2 3">
    <name type="scientific">Cryobacterium arcticum</name>
    <dbReference type="NCBI Taxonomy" id="670052"/>
    <lineage>
        <taxon>Bacteria</taxon>
        <taxon>Bacillati</taxon>
        <taxon>Actinomycetota</taxon>
        <taxon>Actinomycetes</taxon>
        <taxon>Micrococcales</taxon>
        <taxon>Microbacteriaceae</taxon>
        <taxon>Cryobacterium</taxon>
    </lineage>
</organism>
<proteinExistence type="predicted"/>
<dbReference type="PANTHER" id="PTHR43805">
    <property type="entry name" value="GLYCEROPHOSPHORYL DIESTER PHOSPHODIESTERASE"/>
    <property type="match status" value="1"/>
</dbReference>
<dbReference type="PANTHER" id="PTHR43805:SF1">
    <property type="entry name" value="GP-PDE DOMAIN-CONTAINING PROTEIN"/>
    <property type="match status" value="1"/>
</dbReference>
<evidence type="ECO:0000259" key="1">
    <source>
        <dbReference type="PROSITE" id="PS51704"/>
    </source>
</evidence>
<dbReference type="EMBL" id="CP016282">
    <property type="protein sequence ID" value="ANP72690.1"/>
    <property type="molecule type" value="Genomic_DNA"/>
</dbReference>
<gene>
    <name evidence="2" type="ORF">PA27867_1737</name>
</gene>
<name>A0A1B1BJG7_9MICO</name>
<sequence>MRADRGSFLGPPGPRILAHRGLSTDAPENTLLAFLQALSHGATHLEADVHASKDGVAVISHDPTLALDGTAVNTLTMAELGRIDLGQGQAYCSLADALAAFPEARFNIDIKSADAVLPTVRAIRTAAAAGRVLLTSFSETRRRRALRAVPGAATSASAPGVAAVVAVLAVRQHWVLPWLLRGVNAIQVPERAGRLRIVTPRLIQRMHAIGVEVHVWTVNDPGRMAVLLRMGVDGLVTDRCDLAAQVVDSHGPFPRPRAGF</sequence>
<dbReference type="Proteomes" id="UP000092582">
    <property type="component" value="Chromosome 1"/>
</dbReference>
<dbReference type="RefSeq" id="WP_066595360.1">
    <property type="nucleotide sequence ID" value="NZ_CP016282.1"/>
</dbReference>
<keyword evidence="3" id="KW-1185">Reference proteome</keyword>
<dbReference type="STRING" id="670052.PA27867_1737"/>
<dbReference type="KEGG" id="cart:PA27867_1737"/>
<dbReference type="Gene3D" id="3.20.20.190">
    <property type="entry name" value="Phosphatidylinositol (PI) phosphodiesterase"/>
    <property type="match status" value="1"/>
</dbReference>
<dbReference type="SUPFAM" id="SSF51695">
    <property type="entry name" value="PLC-like phosphodiesterases"/>
    <property type="match status" value="1"/>
</dbReference>
<dbReference type="GO" id="GO:0008081">
    <property type="term" value="F:phosphoric diester hydrolase activity"/>
    <property type="evidence" value="ECO:0007669"/>
    <property type="project" value="InterPro"/>
</dbReference>